<dbReference type="Gene3D" id="2.60.40.790">
    <property type="match status" value="1"/>
</dbReference>
<dbReference type="InterPro" id="IPR008978">
    <property type="entry name" value="HSP20-like_chaperone"/>
</dbReference>
<dbReference type="PANTHER" id="PTHR46733">
    <property type="entry name" value="26.5 KDA HEAT SHOCK PROTEIN, MITOCHONDRIAL"/>
    <property type="match status" value="1"/>
</dbReference>
<proteinExistence type="inferred from homology"/>
<dbReference type="AlphaFoldDB" id="A0A317Y6A2"/>
<evidence type="ECO:0000256" key="4">
    <source>
        <dbReference type="SAM" id="MobiDB-lite"/>
    </source>
</evidence>
<dbReference type="CDD" id="cd06464">
    <property type="entry name" value="ACD_sHsps-like"/>
    <property type="match status" value="1"/>
</dbReference>
<sequence length="210" mass="22802">MSTVTSCTLLSLGSPMRPAVSSARPAAAAAAVASRRRPRSLSVCCEAGRKGDHNPKTDLHPFNIPAFVLVHPVAPREERWQLEEDADKVNLWFEVPGQSKEDLTVEIDEDVLVIKKRKELVGQRSPGSGVAEYGSQSQQQSRRGTADGKDPLPAAQQGQGGEVVYARMLLPAGYSRDGVQAELKSGVLRVTVVKVTERARRKIDVPIQVK</sequence>
<evidence type="ECO:0000313" key="5">
    <source>
        <dbReference type="EMBL" id="PWZ54230.1"/>
    </source>
</evidence>
<dbReference type="EMBL" id="NCVQ01000001">
    <property type="protein sequence ID" value="PWZ54230.1"/>
    <property type="molecule type" value="Genomic_DNA"/>
</dbReference>
<dbReference type="GO" id="GO:0009408">
    <property type="term" value="P:response to heat"/>
    <property type="evidence" value="ECO:0007669"/>
    <property type="project" value="InterPro"/>
</dbReference>
<reference evidence="5" key="1">
    <citation type="journal article" date="2018" name="Nat. Genet.">
        <title>Extensive intraspecific gene order and gene structural variations between Mo17 and other maize genomes.</title>
        <authorList>
            <person name="Sun S."/>
            <person name="Zhou Y."/>
            <person name="Chen J."/>
            <person name="Shi J."/>
            <person name="Zhao H."/>
            <person name="Zhao H."/>
            <person name="Song W."/>
            <person name="Zhang M."/>
            <person name="Cui Y."/>
            <person name="Dong X."/>
            <person name="Liu H."/>
            <person name="Ma X."/>
            <person name="Jiao Y."/>
            <person name="Wang B."/>
            <person name="Wei X."/>
            <person name="Stein J.C."/>
            <person name="Glaubitz J.C."/>
            <person name="Lu F."/>
            <person name="Yu G."/>
            <person name="Liang C."/>
            <person name="Fengler K."/>
            <person name="Li B."/>
            <person name="Rafalski A."/>
            <person name="Schnable P.S."/>
            <person name="Ware D.H."/>
            <person name="Buckler E.S."/>
            <person name="Lai J."/>
        </authorList>
    </citation>
    <scope>NUCLEOTIDE SEQUENCE [LARGE SCALE GENOMIC DNA]</scope>
    <source>
        <tissue evidence="5">Seedling</tissue>
    </source>
</reference>
<dbReference type="InterPro" id="IPR002068">
    <property type="entry name" value="A-crystallin/Hsp20_dom"/>
</dbReference>
<evidence type="ECO:0000256" key="3">
    <source>
        <dbReference type="RuleBase" id="RU003616"/>
    </source>
</evidence>
<name>A0A317Y6A2_MAIZE</name>
<dbReference type="Pfam" id="PF00011">
    <property type="entry name" value="HSP20"/>
    <property type="match status" value="1"/>
</dbReference>
<feature type="region of interest" description="Disordered" evidence="4">
    <location>
        <begin position="124"/>
        <end position="158"/>
    </location>
</feature>
<gene>
    <name evidence="5" type="ORF">Zm00014a_036542</name>
</gene>
<protein>
    <submittedName>
        <fullName evidence="5">Uncharacterized protein</fullName>
    </submittedName>
</protein>
<keyword evidence="1" id="KW-0346">Stress response</keyword>
<dbReference type="PANTHER" id="PTHR46733:SF5">
    <property type="entry name" value="HSP20_ALPHA CRYSTALLIN FAMILY PROTEIN, EXPRESSED"/>
    <property type="match status" value="1"/>
</dbReference>
<dbReference type="PROSITE" id="PS01031">
    <property type="entry name" value="SHSP"/>
    <property type="match status" value="1"/>
</dbReference>
<evidence type="ECO:0000256" key="1">
    <source>
        <dbReference type="ARBA" id="ARBA00023016"/>
    </source>
</evidence>
<dbReference type="Proteomes" id="UP000251960">
    <property type="component" value="Chromosome 1"/>
</dbReference>
<evidence type="ECO:0000256" key="2">
    <source>
        <dbReference type="PROSITE-ProRule" id="PRU00285"/>
    </source>
</evidence>
<accession>A0A317Y6A2</accession>
<comment type="similarity">
    <text evidence="2 3">Belongs to the small heat shock protein (HSP20) family.</text>
</comment>
<dbReference type="ExpressionAtlas" id="A0A317Y6A2">
    <property type="expression patterns" value="baseline and differential"/>
</dbReference>
<comment type="caution">
    <text evidence="5">The sequence shown here is derived from an EMBL/GenBank/DDBJ whole genome shotgun (WGS) entry which is preliminary data.</text>
</comment>
<organism evidence="5">
    <name type="scientific">Zea mays</name>
    <name type="common">Maize</name>
    <dbReference type="NCBI Taxonomy" id="4577"/>
    <lineage>
        <taxon>Eukaryota</taxon>
        <taxon>Viridiplantae</taxon>
        <taxon>Streptophyta</taxon>
        <taxon>Embryophyta</taxon>
        <taxon>Tracheophyta</taxon>
        <taxon>Spermatophyta</taxon>
        <taxon>Magnoliopsida</taxon>
        <taxon>Liliopsida</taxon>
        <taxon>Poales</taxon>
        <taxon>Poaceae</taxon>
        <taxon>PACMAD clade</taxon>
        <taxon>Panicoideae</taxon>
        <taxon>Andropogonodae</taxon>
        <taxon>Andropogoneae</taxon>
        <taxon>Tripsacinae</taxon>
        <taxon>Zea</taxon>
    </lineage>
</organism>
<dbReference type="SUPFAM" id="SSF49764">
    <property type="entry name" value="HSP20-like chaperones"/>
    <property type="match status" value="1"/>
</dbReference>
<dbReference type="InterPro" id="IPR044587">
    <property type="entry name" value="HSP21-like"/>
</dbReference>